<keyword evidence="3 4" id="KW-0804">Transcription</keyword>
<protein>
    <recommendedName>
        <fullName evidence="4">DNA-directed RNA polymerase subunit Rpo7</fullName>
        <ecNumber evidence="4">2.7.7.6</ecNumber>
    </recommendedName>
    <alternativeName>
        <fullName evidence="4">DNA-directed RNA polymerase subunit E</fullName>
    </alternativeName>
</protein>
<keyword evidence="4 6" id="KW-0548">Nucleotidyltransferase</keyword>
<comment type="domain">
    <text evidence="4">Forms 2 domains with an elongated structure; Rpo4 packs into the hinge region between the 2 domains.</text>
</comment>
<dbReference type="AlphaFoldDB" id="A0A7J3XYY3"/>
<keyword evidence="2 4" id="KW-0240">DNA-directed RNA polymerase</keyword>
<dbReference type="NCBIfam" id="TIGR00448">
    <property type="entry name" value="rpoE"/>
    <property type="match status" value="1"/>
</dbReference>
<dbReference type="GO" id="GO:0005737">
    <property type="term" value="C:cytoplasm"/>
    <property type="evidence" value="ECO:0007669"/>
    <property type="project" value="UniProtKB-SubCell"/>
</dbReference>
<feature type="domain" description="S1 motif" evidence="5">
    <location>
        <begin position="82"/>
        <end position="164"/>
    </location>
</feature>
<dbReference type="InterPro" id="IPR045113">
    <property type="entry name" value="Rpb7-like"/>
</dbReference>
<name>A0A7J3XYY3_9CREN</name>
<evidence type="ECO:0000313" key="6">
    <source>
        <dbReference type="EMBL" id="HHP67968.1"/>
    </source>
</evidence>
<comment type="function">
    <text evidence="4">DNA-dependent RNA polymerase (RNAP) catalyzes the transcription of DNA into RNA using the four ribonucleoside triphosphates as substrates.</text>
</comment>
<sequence length="175" mass="19446">MYKLVKVKGVVRIPPEKFGKPLEEVAWEELRREYEGVLTTNAGLVVAILDVKVSEYGKIIHGDGATYHDVEFTALTFDPFLKEVVEGEVLNVTESGLFLDLGPLDGFIYIGQVSEEHVEYDSSRQALILKGGKKTVERGDVVRARIYNIGLQPGKGLRIQLTMRQVGLGKVEEGE</sequence>
<accession>A0A7J3XYY3</accession>
<dbReference type="GO" id="GO:0006352">
    <property type="term" value="P:DNA-templated transcription initiation"/>
    <property type="evidence" value="ECO:0007669"/>
    <property type="project" value="InterPro"/>
</dbReference>
<dbReference type="Gene3D" id="3.30.1490.120">
    <property type="entry name" value="RNA polymerase Rpb7-like, N-terminal domain"/>
    <property type="match status" value="1"/>
</dbReference>
<dbReference type="GO" id="GO:0000428">
    <property type="term" value="C:DNA-directed RNA polymerase complex"/>
    <property type="evidence" value="ECO:0007669"/>
    <property type="project" value="UniProtKB-KW"/>
</dbReference>
<evidence type="ECO:0000256" key="4">
    <source>
        <dbReference type="HAMAP-Rule" id="MF_00865"/>
    </source>
</evidence>
<dbReference type="EMBL" id="DRYK01000055">
    <property type="protein sequence ID" value="HHP67968.1"/>
    <property type="molecule type" value="Genomic_DNA"/>
</dbReference>
<dbReference type="PANTHER" id="PTHR12709:SF4">
    <property type="entry name" value="DNA-DIRECTED RNA POLYMERASE II SUBUNIT RPB7"/>
    <property type="match status" value="1"/>
</dbReference>
<dbReference type="HAMAP" id="MF_00865">
    <property type="entry name" value="RNApol_arch_Rpo7"/>
    <property type="match status" value="1"/>
</dbReference>
<comment type="catalytic activity">
    <reaction evidence="4">
        <text>RNA(n) + a ribonucleoside 5'-triphosphate = RNA(n+1) + diphosphate</text>
        <dbReference type="Rhea" id="RHEA:21248"/>
        <dbReference type="Rhea" id="RHEA-COMP:14527"/>
        <dbReference type="Rhea" id="RHEA-COMP:17342"/>
        <dbReference type="ChEBI" id="CHEBI:33019"/>
        <dbReference type="ChEBI" id="CHEBI:61557"/>
        <dbReference type="ChEBI" id="CHEBI:140395"/>
        <dbReference type="EC" id="2.7.7.6"/>
    </reaction>
</comment>
<dbReference type="InterPro" id="IPR046399">
    <property type="entry name" value="RNApol_Rpo7"/>
</dbReference>
<dbReference type="PROSITE" id="PS50126">
    <property type="entry name" value="S1"/>
    <property type="match status" value="1"/>
</dbReference>
<dbReference type="SMART" id="SM00316">
    <property type="entry name" value="S1"/>
    <property type="match status" value="1"/>
</dbReference>
<organism evidence="6">
    <name type="scientific">Thermogladius calderae</name>
    <dbReference type="NCBI Taxonomy" id="1200300"/>
    <lineage>
        <taxon>Archaea</taxon>
        <taxon>Thermoproteota</taxon>
        <taxon>Thermoprotei</taxon>
        <taxon>Desulfurococcales</taxon>
        <taxon>Desulfurococcaceae</taxon>
        <taxon>Thermogladius</taxon>
    </lineage>
</organism>
<dbReference type="SUPFAM" id="SSF50249">
    <property type="entry name" value="Nucleic acid-binding proteins"/>
    <property type="match status" value="1"/>
</dbReference>
<comment type="similarity">
    <text evidence="1 4">Belongs to the eukaryotic RPB7/RPC8 RNA polymerase subunit family.</text>
</comment>
<evidence type="ECO:0000256" key="1">
    <source>
        <dbReference type="ARBA" id="ARBA00009307"/>
    </source>
</evidence>
<dbReference type="InterPro" id="IPR003029">
    <property type="entry name" value="S1_domain"/>
</dbReference>
<evidence type="ECO:0000259" key="5">
    <source>
        <dbReference type="PROSITE" id="PS50126"/>
    </source>
</evidence>
<dbReference type="SUPFAM" id="SSF88798">
    <property type="entry name" value="N-terminal, heterodimerisation domain of RBP7 (RpoE)"/>
    <property type="match status" value="1"/>
</dbReference>
<reference evidence="6" key="1">
    <citation type="journal article" date="2020" name="mSystems">
        <title>Genome- and Community-Level Interaction Insights into Carbon Utilization and Element Cycling Functions of Hydrothermarchaeota in Hydrothermal Sediment.</title>
        <authorList>
            <person name="Zhou Z."/>
            <person name="Liu Y."/>
            <person name="Xu W."/>
            <person name="Pan J."/>
            <person name="Luo Z.H."/>
            <person name="Li M."/>
        </authorList>
    </citation>
    <scope>NUCLEOTIDE SEQUENCE [LARGE SCALE GENOMIC DNA]</scope>
    <source>
        <strain evidence="6">SpSt-110</strain>
    </source>
</reference>
<dbReference type="InterPro" id="IPR036898">
    <property type="entry name" value="RNA_pol_Rpb7-like_N_sf"/>
</dbReference>
<dbReference type="Gene3D" id="2.40.50.140">
    <property type="entry name" value="Nucleic acid-binding proteins"/>
    <property type="match status" value="1"/>
</dbReference>
<keyword evidence="4" id="KW-0963">Cytoplasm</keyword>
<dbReference type="GO" id="GO:0003899">
    <property type="term" value="F:DNA-directed RNA polymerase activity"/>
    <property type="evidence" value="ECO:0007669"/>
    <property type="project" value="UniProtKB-UniRule"/>
</dbReference>
<evidence type="ECO:0000256" key="3">
    <source>
        <dbReference type="ARBA" id="ARBA00023163"/>
    </source>
</evidence>
<dbReference type="Pfam" id="PF03876">
    <property type="entry name" value="SHS2_Rpb7-N"/>
    <property type="match status" value="1"/>
</dbReference>
<dbReference type="PANTHER" id="PTHR12709">
    <property type="entry name" value="DNA-DIRECTED RNA POLYMERASE II, III"/>
    <property type="match status" value="1"/>
</dbReference>
<gene>
    <name evidence="4" type="primary">rpo7</name>
    <name evidence="4" type="synonym">rpoE</name>
    <name evidence="6" type="ORF">ENM60_04175</name>
</gene>
<comment type="subunit">
    <text evidence="4">Part of the RNA polymerase complex. Forms a stalk with Rpo4 that extends from the main structure.</text>
</comment>
<dbReference type="InterPro" id="IPR005576">
    <property type="entry name" value="Rpb7-like_N"/>
</dbReference>
<keyword evidence="4 6" id="KW-0808">Transferase</keyword>
<dbReference type="InterPro" id="IPR012340">
    <property type="entry name" value="NA-bd_OB-fold"/>
</dbReference>
<comment type="caution">
    <text evidence="6">The sequence shown here is derived from an EMBL/GenBank/DDBJ whole genome shotgun (WGS) entry which is preliminary data.</text>
</comment>
<evidence type="ECO:0000256" key="2">
    <source>
        <dbReference type="ARBA" id="ARBA00022478"/>
    </source>
</evidence>
<dbReference type="Pfam" id="PF00575">
    <property type="entry name" value="S1"/>
    <property type="match status" value="1"/>
</dbReference>
<comment type="subcellular location">
    <subcellularLocation>
        <location evidence="4">Cytoplasm</location>
    </subcellularLocation>
</comment>
<dbReference type="InterPro" id="IPR004519">
    <property type="entry name" value="RNAP_E/RPC8"/>
</dbReference>
<dbReference type="GO" id="GO:0003677">
    <property type="term" value="F:DNA binding"/>
    <property type="evidence" value="ECO:0007669"/>
    <property type="project" value="InterPro"/>
</dbReference>
<dbReference type="NCBIfam" id="NF006333">
    <property type="entry name" value="PRK08563.1"/>
    <property type="match status" value="1"/>
</dbReference>
<dbReference type="EC" id="2.7.7.6" evidence="4"/>
<proteinExistence type="inferred from homology"/>
<dbReference type="CDD" id="cd04331">
    <property type="entry name" value="RNAP_E_N"/>
    <property type="match status" value="1"/>
</dbReference>